<evidence type="ECO:0000313" key="9">
    <source>
        <dbReference type="Proteomes" id="UP000031549"/>
    </source>
</evidence>
<evidence type="ECO:0000256" key="1">
    <source>
        <dbReference type="ARBA" id="ARBA00008785"/>
    </source>
</evidence>
<gene>
    <name evidence="8" type="ORF">PI95_010190</name>
</gene>
<dbReference type="Pfam" id="PF03949">
    <property type="entry name" value="Malic_M"/>
    <property type="match status" value="1"/>
</dbReference>
<comment type="caution">
    <text evidence="8">The sequence shown here is derived from an EMBL/GenBank/DDBJ whole genome shotgun (WGS) entry which is preliminary data.</text>
</comment>
<dbReference type="InterPro" id="IPR037062">
    <property type="entry name" value="Malic_N_dom_sf"/>
</dbReference>
<keyword evidence="4 5" id="KW-0479">Metal-binding</keyword>
<dbReference type="Gene3D" id="3.40.50.720">
    <property type="entry name" value="NAD(P)-binding Rossmann-like Domain"/>
    <property type="match status" value="1"/>
</dbReference>
<feature type="binding site" evidence="4">
    <location>
        <position position="242"/>
    </location>
    <ligand>
        <name>a divalent metal cation</name>
        <dbReference type="ChEBI" id="CHEBI:60240"/>
    </ligand>
</feature>
<feature type="active site" description="Proton donor" evidence="2">
    <location>
        <position position="99"/>
    </location>
</feature>
<feature type="active site" description="Proton acceptor" evidence="2">
    <location>
        <position position="170"/>
    </location>
</feature>
<dbReference type="GO" id="GO:0004473">
    <property type="term" value="F:malate dehydrogenase (decarboxylating) (NADP+) activity"/>
    <property type="evidence" value="ECO:0007669"/>
    <property type="project" value="TreeGrafter"/>
</dbReference>
<reference evidence="8 9" key="1">
    <citation type="journal article" date="2015" name="Genome Announc.">
        <title>Draft Genome Sequence of Cyanobacterium Hassallia byssoidea Strain VB512170, Isolated from Monuments in India.</title>
        <authorList>
            <person name="Singh D."/>
            <person name="Chandrababunaidu M.M."/>
            <person name="Panda A."/>
            <person name="Sen D."/>
            <person name="Bhattacharyya S."/>
            <person name="Adhikary S.P."/>
            <person name="Tripathy S."/>
        </authorList>
    </citation>
    <scope>NUCLEOTIDE SEQUENCE [LARGE SCALE GENOMIC DNA]</scope>
    <source>
        <strain evidence="8 9">VB512170</strain>
    </source>
</reference>
<dbReference type="PRINTS" id="PR00072">
    <property type="entry name" value="MALOXRDTASE"/>
</dbReference>
<dbReference type="PIRSF" id="PIRSF000106">
    <property type="entry name" value="ME"/>
    <property type="match status" value="1"/>
</dbReference>
<dbReference type="AlphaFoldDB" id="A0A846H6D8"/>
<dbReference type="GO" id="GO:0046872">
    <property type="term" value="F:metal ion binding"/>
    <property type="evidence" value="ECO:0007669"/>
    <property type="project" value="UniProtKB-KW"/>
</dbReference>
<dbReference type="InterPro" id="IPR012301">
    <property type="entry name" value="Malic_N_dom"/>
</dbReference>
<feature type="binding site" evidence="3">
    <location>
        <position position="152"/>
    </location>
    <ligand>
        <name>(S)-malate</name>
        <dbReference type="ChEBI" id="CHEBI:15589"/>
    </ligand>
</feature>
<dbReference type="Pfam" id="PF00390">
    <property type="entry name" value="malic"/>
    <property type="match status" value="1"/>
</dbReference>
<sequence>MNYETILNGKRGVELLHDPSLNKSTAYTEAERQALGLVGLVPDVTESEDLQLRRVMQQLGHKNTDLERYIYLMNLLDHDETLFYRTIMSDPTRFLPIVYDPTIGEACLKFGHIFRSPRGMYVSIKRRGQVKKILQNWPVKDVRVICVTDGGRILGLGDLGANGMGILIGKLQLYTATAGVPPTGLLPIYLDAGTNNEQYLHDPLYLGLRKTRPSTEELYSFVDEFVEAVQEVFPKCCIHFEDWTGVDAVHLLERYRDKVSCYNDDVQGTAGITLAGMINATKLKGTQLKDEKYLFLGAGSAAIGLANLLCTALVAQGMTLEDAQSRVSMFDINGLLEPTRTDLVDFQKPYAHPHPPTRDFVAAIESIKPTTIIGVSTVGGAFTQQVVETMSQLNDRPVIMALSNPTEHAECTPEQAYTWSKGKAIYAAGVQFPPVHFNGQTFLPGQANNFYIFPAVGLAIYATEAKRVSDEMFIEAAAAVADQVPEDLLKQGLIYPPQSNILETEIKTAVRVAKLVFDSGLARVDRPADIEAFIRQHVYKPEYKTLA</sequence>
<dbReference type="InterPro" id="IPR001891">
    <property type="entry name" value="Malic_OxRdtase"/>
</dbReference>
<evidence type="ECO:0000256" key="5">
    <source>
        <dbReference type="RuleBase" id="RU003427"/>
    </source>
</evidence>
<dbReference type="InterPro" id="IPR036291">
    <property type="entry name" value="NAD(P)-bd_dom_sf"/>
</dbReference>
<name>A0A846H6D8_9CYAN</name>
<dbReference type="SUPFAM" id="SSF51735">
    <property type="entry name" value="NAD(P)-binding Rossmann-fold domains"/>
    <property type="match status" value="1"/>
</dbReference>
<organism evidence="8 9">
    <name type="scientific">Hassallia byssoidea VB512170</name>
    <dbReference type="NCBI Taxonomy" id="1304833"/>
    <lineage>
        <taxon>Bacteria</taxon>
        <taxon>Bacillati</taxon>
        <taxon>Cyanobacteriota</taxon>
        <taxon>Cyanophyceae</taxon>
        <taxon>Nostocales</taxon>
        <taxon>Tolypothrichaceae</taxon>
        <taxon>Hassallia</taxon>
    </lineage>
</organism>
<proteinExistence type="inferred from homology"/>
<evidence type="ECO:0000313" key="8">
    <source>
        <dbReference type="EMBL" id="NEU72922.1"/>
    </source>
</evidence>
<dbReference type="NCBIfam" id="NF010052">
    <property type="entry name" value="PRK13529.1"/>
    <property type="match status" value="1"/>
</dbReference>
<dbReference type="PANTHER" id="PTHR23406:SF90">
    <property type="entry name" value="MALIC ENZYME-RELATED"/>
    <property type="match status" value="1"/>
</dbReference>
<feature type="binding site" evidence="3">
    <location>
        <position position="404"/>
    </location>
    <ligand>
        <name>(S)-malate</name>
        <dbReference type="ChEBI" id="CHEBI:15589"/>
    </ligand>
</feature>
<feature type="binding site" evidence="3">
    <location>
        <position position="448"/>
    </location>
    <ligand>
        <name>(S)-malate</name>
        <dbReference type="ChEBI" id="CHEBI:15589"/>
    </ligand>
</feature>
<evidence type="ECO:0000259" key="6">
    <source>
        <dbReference type="SMART" id="SM00919"/>
    </source>
</evidence>
<evidence type="ECO:0000259" key="7">
    <source>
        <dbReference type="SMART" id="SM01274"/>
    </source>
</evidence>
<accession>A0A846H6D8</accession>
<dbReference type="GO" id="GO:0006108">
    <property type="term" value="P:malate metabolic process"/>
    <property type="evidence" value="ECO:0007669"/>
    <property type="project" value="TreeGrafter"/>
</dbReference>
<dbReference type="Gene3D" id="3.40.50.10380">
    <property type="entry name" value="Malic enzyme, N-terminal domain"/>
    <property type="match status" value="1"/>
</dbReference>
<feature type="domain" description="Malic enzyme N-terminal" evidence="7">
    <location>
        <begin position="76"/>
        <end position="256"/>
    </location>
</feature>
<dbReference type="SMART" id="SM01274">
    <property type="entry name" value="malic"/>
    <property type="match status" value="1"/>
</dbReference>
<comment type="cofactor">
    <cofactor evidence="4">
        <name>Mg(2+)</name>
        <dbReference type="ChEBI" id="CHEBI:18420"/>
    </cofactor>
    <cofactor evidence="4">
        <name>Mn(2+)</name>
        <dbReference type="ChEBI" id="CHEBI:29035"/>
    </cofactor>
    <text evidence="4">Divalent metal cations. Prefers magnesium or manganese.</text>
</comment>
<evidence type="ECO:0000256" key="2">
    <source>
        <dbReference type="PIRSR" id="PIRSR000106-1"/>
    </source>
</evidence>
<evidence type="ECO:0000256" key="3">
    <source>
        <dbReference type="PIRSR" id="PIRSR000106-2"/>
    </source>
</evidence>
<dbReference type="InterPro" id="IPR046346">
    <property type="entry name" value="Aminoacid_DH-like_N_sf"/>
</dbReference>
<dbReference type="Proteomes" id="UP000031549">
    <property type="component" value="Unassembled WGS sequence"/>
</dbReference>
<dbReference type="RefSeq" id="WP_039744293.1">
    <property type="nucleotide sequence ID" value="NZ_JTCM02000015.1"/>
</dbReference>
<dbReference type="GO" id="GO:0051287">
    <property type="term" value="F:NAD binding"/>
    <property type="evidence" value="ECO:0007669"/>
    <property type="project" value="InterPro"/>
</dbReference>
<protein>
    <submittedName>
        <fullName evidence="8">NAD-dependent malic enzyme</fullName>
    </submittedName>
</protein>
<dbReference type="InterPro" id="IPR012302">
    <property type="entry name" value="Malic_NAD-bd"/>
</dbReference>
<dbReference type="SMART" id="SM00919">
    <property type="entry name" value="Malic_M"/>
    <property type="match status" value="1"/>
</dbReference>
<feature type="domain" description="Malic enzyme NAD-binding" evidence="6">
    <location>
        <begin position="266"/>
        <end position="517"/>
    </location>
</feature>
<evidence type="ECO:0000256" key="4">
    <source>
        <dbReference type="PIRSR" id="PIRSR000106-3"/>
    </source>
</evidence>
<feature type="binding site" evidence="4">
    <location>
        <position position="241"/>
    </location>
    <ligand>
        <name>a divalent metal cation</name>
        <dbReference type="ChEBI" id="CHEBI:60240"/>
    </ligand>
</feature>
<dbReference type="CDD" id="cd05312">
    <property type="entry name" value="NAD_bind_1_malic_enz"/>
    <property type="match status" value="1"/>
</dbReference>
<dbReference type="PANTHER" id="PTHR23406">
    <property type="entry name" value="MALIC ENZYME-RELATED"/>
    <property type="match status" value="1"/>
</dbReference>
<keyword evidence="9" id="KW-1185">Reference proteome</keyword>
<dbReference type="FunFam" id="3.40.50.720:FF:000635">
    <property type="entry name" value="NADP-dependent malic enzyme"/>
    <property type="match status" value="1"/>
</dbReference>
<dbReference type="SUPFAM" id="SSF53223">
    <property type="entry name" value="Aminoacid dehydrogenase-like, N-terminal domain"/>
    <property type="match status" value="1"/>
</dbReference>
<dbReference type="EMBL" id="JTCM02000015">
    <property type="protein sequence ID" value="NEU72922.1"/>
    <property type="molecule type" value="Genomic_DNA"/>
</dbReference>
<comment type="similarity">
    <text evidence="1 5">Belongs to the malic enzymes family.</text>
</comment>
<feature type="binding site" evidence="4">
    <location>
        <position position="265"/>
    </location>
    <ligand>
        <name>a divalent metal cation</name>
        <dbReference type="ChEBI" id="CHEBI:60240"/>
    </ligand>
</feature>